<gene>
    <name evidence="3" type="ORF">EOE67_04555</name>
</gene>
<feature type="transmembrane region" description="Helical" evidence="1">
    <location>
        <begin position="248"/>
        <end position="265"/>
    </location>
</feature>
<evidence type="ECO:0000259" key="2">
    <source>
        <dbReference type="Pfam" id="PF00892"/>
    </source>
</evidence>
<dbReference type="AlphaFoldDB" id="A0A437R238"/>
<feature type="domain" description="EamA" evidence="2">
    <location>
        <begin position="2"/>
        <end position="138"/>
    </location>
</feature>
<dbReference type="GO" id="GO:0016020">
    <property type="term" value="C:membrane"/>
    <property type="evidence" value="ECO:0007669"/>
    <property type="project" value="InterPro"/>
</dbReference>
<protein>
    <submittedName>
        <fullName evidence="3">DMT family transporter</fullName>
    </submittedName>
</protein>
<keyword evidence="4" id="KW-1185">Reference proteome</keyword>
<organism evidence="3 4">
    <name type="scientific">Rheinheimera riviphila</name>
    <dbReference type="NCBI Taxonomy" id="1834037"/>
    <lineage>
        <taxon>Bacteria</taxon>
        <taxon>Pseudomonadati</taxon>
        <taxon>Pseudomonadota</taxon>
        <taxon>Gammaproteobacteria</taxon>
        <taxon>Chromatiales</taxon>
        <taxon>Chromatiaceae</taxon>
        <taxon>Rheinheimera</taxon>
    </lineage>
</organism>
<dbReference type="RefSeq" id="WP_127697863.1">
    <property type="nucleotide sequence ID" value="NZ_SACS01000003.1"/>
</dbReference>
<feature type="transmembrane region" description="Helical" evidence="1">
    <location>
        <begin position="181"/>
        <end position="204"/>
    </location>
</feature>
<dbReference type="Proteomes" id="UP000283077">
    <property type="component" value="Unassembled WGS sequence"/>
</dbReference>
<keyword evidence="1" id="KW-0472">Membrane</keyword>
<dbReference type="OrthoDB" id="6707471at2"/>
<comment type="caution">
    <text evidence="3">The sequence shown here is derived from an EMBL/GenBank/DDBJ whole genome shotgun (WGS) entry which is preliminary data.</text>
</comment>
<evidence type="ECO:0000313" key="3">
    <source>
        <dbReference type="EMBL" id="RVU40854.1"/>
    </source>
</evidence>
<dbReference type="InterPro" id="IPR000620">
    <property type="entry name" value="EamA_dom"/>
</dbReference>
<evidence type="ECO:0000256" key="1">
    <source>
        <dbReference type="SAM" id="Phobius"/>
    </source>
</evidence>
<dbReference type="Pfam" id="PF00892">
    <property type="entry name" value="EamA"/>
    <property type="match status" value="2"/>
</dbReference>
<dbReference type="InterPro" id="IPR037185">
    <property type="entry name" value="EmrE-like"/>
</dbReference>
<feature type="transmembrane region" description="Helical" evidence="1">
    <location>
        <begin position="151"/>
        <end position="169"/>
    </location>
</feature>
<keyword evidence="1" id="KW-1133">Transmembrane helix</keyword>
<name>A0A437R238_9GAMM</name>
<dbReference type="Gene3D" id="1.10.3730.20">
    <property type="match status" value="1"/>
</dbReference>
<evidence type="ECO:0000313" key="4">
    <source>
        <dbReference type="Proteomes" id="UP000283077"/>
    </source>
</evidence>
<dbReference type="EMBL" id="SACS01000003">
    <property type="protein sequence ID" value="RVU40854.1"/>
    <property type="molecule type" value="Genomic_DNA"/>
</dbReference>
<sequence>MWISFTLLAAFMQAWRNAFQKQLSVDVNVLGVTLARFIYASPLAGLYLWLLYREPSAQLPQFSGNFVFYVVAAALMQILATALMVVLFKQKNYAIGVGLAKSEAIFAAVLGVLFFASTLTPLGWLGVLVGSVAVFLLSGLSSFKTISWSKVLIGSASGLAFALTSLWVREASLALGLPFPYGAAWVLLFVISLQTVILLLYLALRDSATLVALWQRPRLTILTSVTSCIGSLGWFTAMSLEIVPLVKTLGQVEVLFTLLISAFFFKEKLKKQDYLGLGLIVVAALLVMWA</sequence>
<feature type="transmembrane region" description="Helical" evidence="1">
    <location>
        <begin position="216"/>
        <end position="236"/>
    </location>
</feature>
<feature type="transmembrane region" description="Helical" evidence="1">
    <location>
        <begin position="66"/>
        <end position="88"/>
    </location>
</feature>
<feature type="transmembrane region" description="Helical" evidence="1">
    <location>
        <begin position="272"/>
        <end position="289"/>
    </location>
</feature>
<reference evidence="3 4" key="1">
    <citation type="submission" date="2019-01" db="EMBL/GenBank/DDBJ databases">
        <authorList>
            <person name="Chen W.-M."/>
        </authorList>
    </citation>
    <scope>NUCLEOTIDE SEQUENCE [LARGE SCALE GENOMIC DNA]</scope>
    <source>
        <strain evidence="3 4">KYPC3</strain>
    </source>
</reference>
<proteinExistence type="predicted"/>
<accession>A0A437R238</accession>
<feature type="domain" description="EamA" evidence="2">
    <location>
        <begin position="151"/>
        <end position="288"/>
    </location>
</feature>
<feature type="transmembrane region" description="Helical" evidence="1">
    <location>
        <begin position="95"/>
        <end position="116"/>
    </location>
</feature>
<dbReference type="SUPFAM" id="SSF103481">
    <property type="entry name" value="Multidrug resistance efflux transporter EmrE"/>
    <property type="match status" value="2"/>
</dbReference>
<feature type="transmembrane region" description="Helical" evidence="1">
    <location>
        <begin position="122"/>
        <end position="139"/>
    </location>
</feature>
<keyword evidence="1" id="KW-0812">Transmembrane</keyword>